<protein>
    <submittedName>
        <fullName evidence="1">Uncharacterized protein</fullName>
    </submittedName>
</protein>
<dbReference type="Proteomes" id="UP001162483">
    <property type="component" value="Unassembled WGS sequence"/>
</dbReference>
<evidence type="ECO:0000313" key="1">
    <source>
        <dbReference type="EMBL" id="CAI9610423.1"/>
    </source>
</evidence>
<accession>A0ABN9GLT5</accession>
<reference evidence="1" key="1">
    <citation type="submission" date="2023-05" db="EMBL/GenBank/DDBJ databases">
        <authorList>
            <person name="Stuckert A."/>
        </authorList>
    </citation>
    <scope>NUCLEOTIDE SEQUENCE</scope>
</reference>
<sequence>MALGRKGLKSGVIKGLTVCCVCFTHCKHTDLYGSAMQSHTKQCAGAD</sequence>
<feature type="non-terminal residue" evidence="1">
    <location>
        <position position="47"/>
    </location>
</feature>
<dbReference type="EMBL" id="CATNWA010018946">
    <property type="protein sequence ID" value="CAI9610423.1"/>
    <property type="molecule type" value="Genomic_DNA"/>
</dbReference>
<evidence type="ECO:0000313" key="2">
    <source>
        <dbReference type="Proteomes" id="UP001162483"/>
    </source>
</evidence>
<keyword evidence="2" id="KW-1185">Reference proteome</keyword>
<name>A0ABN9GLT5_9NEOB</name>
<comment type="caution">
    <text evidence="1">The sequence shown here is derived from an EMBL/GenBank/DDBJ whole genome shotgun (WGS) entry which is preliminary data.</text>
</comment>
<proteinExistence type="predicted"/>
<gene>
    <name evidence="1" type="ORF">SPARVUS_LOCUS14411502</name>
</gene>
<organism evidence="1 2">
    <name type="scientific">Staurois parvus</name>
    <dbReference type="NCBI Taxonomy" id="386267"/>
    <lineage>
        <taxon>Eukaryota</taxon>
        <taxon>Metazoa</taxon>
        <taxon>Chordata</taxon>
        <taxon>Craniata</taxon>
        <taxon>Vertebrata</taxon>
        <taxon>Euteleostomi</taxon>
        <taxon>Amphibia</taxon>
        <taxon>Batrachia</taxon>
        <taxon>Anura</taxon>
        <taxon>Neobatrachia</taxon>
        <taxon>Ranoidea</taxon>
        <taxon>Ranidae</taxon>
        <taxon>Staurois</taxon>
    </lineage>
</organism>